<dbReference type="Pfam" id="PF13507">
    <property type="entry name" value="GATase_5"/>
    <property type="match status" value="1"/>
</dbReference>
<dbReference type="STRING" id="1157962.A0A250XUB9"/>
<dbReference type="PANTHER" id="PTHR10099">
    <property type="entry name" value="PHOSPHORIBOSYLFORMYLGLYCINAMIDINE SYNTHASE"/>
    <property type="match status" value="1"/>
</dbReference>
<protein>
    <recommendedName>
        <fullName evidence="3">Phosphoribosylformylglycinamidine synthase</fullName>
    </recommendedName>
</protein>
<keyword evidence="2" id="KW-1185">Reference proteome</keyword>
<gene>
    <name evidence="1" type="ORF">CEUSTIGMA_g14031.t1</name>
</gene>
<dbReference type="AlphaFoldDB" id="A0A250XUB9"/>
<dbReference type="Gene3D" id="3.40.50.880">
    <property type="match status" value="1"/>
</dbReference>
<dbReference type="EMBL" id="BEGY01000414">
    <property type="protein sequence ID" value="GAX86623.1"/>
    <property type="molecule type" value="Genomic_DNA"/>
</dbReference>
<proteinExistence type="predicted"/>
<dbReference type="GO" id="GO:0005737">
    <property type="term" value="C:cytoplasm"/>
    <property type="evidence" value="ECO:0007669"/>
    <property type="project" value="TreeGrafter"/>
</dbReference>
<reference evidence="1 2" key="1">
    <citation type="submission" date="2017-08" db="EMBL/GenBank/DDBJ databases">
        <title>Acidophilic green algal genome provides insights into adaptation to an acidic environment.</title>
        <authorList>
            <person name="Hirooka S."/>
            <person name="Hirose Y."/>
            <person name="Kanesaki Y."/>
            <person name="Higuchi S."/>
            <person name="Fujiwara T."/>
            <person name="Onuma R."/>
            <person name="Era A."/>
            <person name="Ohbayashi R."/>
            <person name="Uzuka A."/>
            <person name="Nozaki H."/>
            <person name="Yoshikawa H."/>
            <person name="Miyagishima S.Y."/>
        </authorList>
    </citation>
    <scope>NUCLEOTIDE SEQUENCE [LARGE SCALE GENOMIC DNA]</scope>
    <source>
        <strain evidence="1 2">NIES-2499</strain>
    </source>
</reference>
<evidence type="ECO:0008006" key="3">
    <source>
        <dbReference type="Google" id="ProtNLM"/>
    </source>
</evidence>
<dbReference type="SUPFAM" id="SSF52317">
    <property type="entry name" value="Class I glutamine amidotransferase-like"/>
    <property type="match status" value="1"/>
</dbReference>
<dbReference type="InterPro" id="IPR029062">
    <property type="entry name" value="Class_I_gatase-like"/>
</dbReference>
<dbReference type="Proteomes" id="UP000232323">
    <property type="component" value="Unassembled WGS sequence"/>
</dbReference>
<evidence type="ECO:0000313" key="1">
    <source>
        <dbReference type="EMBL" id="GAX86623.1"/>
    </source>
</evidence>
<dbReference type="OrthoDB" id="6666987at2759"/>
<organism evidence="1 2">
    <name type="scientific">Chlamydomonas eustigma</name>
    <dbReference type="NCBI Taxonomy" id="1157962"/>
    <lineage>
        <taxon>Eukaryota</taxon>
        <taxon>Viridiplantae</taxon>
        <taxon>Chlorophyta</taxon>
        <taxon>core chlorophytes</taxon>
        <taxon>Chlorophyceae</taxon>
        <taxon>CS clade</taxon>
        <taxon>Chlamydomonadales</taxon>
        <taxon>Chlamydomonadaceae</taxon>
        <taxon>Chlamydomonas</taxon>
    </lineage>
</organism>
<dbReference type="GO" id="GO:0004642">
    <property type="term" value="F:phosphoribosylformylglycinamidine synthase activity"/>
    <property type="evidence" value="ECO:0007669"/>
    <property type="project" value="TreeGrafter"/>
</dbReference>
<comment type="caution">
    <text evidence="1">The sequence shown here is derived from an EMBL/GenBank/DDBJ whole genome shotgun (WGS) entry which is preliminary data.</text>
</comment>
<dbReference type="PANTHER" id="PTHR10099:SF1">
    <property type="entry name" value="PHOSPHORIBOSYLFORMYLGLYCINAMIDINE SYNTHASE"/>
    <property type="match status" value="1"/>
</dbReference>
<dbReference type="SMART" id="SM01211">
    <property type="entry name" value="GATase_5"/>
    <property type="match status" value="1"/>
</dbReference>
<dbReference type="GO" id="GO:0006164">
    <property type="term" value="P:purine nucleotide biosynthetic process"/>
    <property type="evidence" value="ECO:0007669"/>
    <property type="project" value="TreeGrafter"/>
</dbReference>
<sequence length="213" mass="23519">LTLHLFRSSPQTFYNRHDTWSLGICNGCQLMALLGWVPATGSSSKQPVMSGTAAQLPDLEQPRFVHNKSGRFESRYVMVQIAEDTPSVLLNGMGGSQIGVWCAHGEGQALFPNEEIKNHVLSNNLAPIRYVDPEGVTTEQYPFNPNGSPLGIAALTSADGRHLAMMPHPERCFLTWQLPWHPSDLGLEPKGPAPWIKLFQNAREWCEKTGGSK</sequence>
<name>A0A250XUB9_9CHLO</name>
<feature type="non-terminal residue" evidence="1">
    <location>
        <position position="1"/>
    </location>
</feature>
<accession>A0A250XUB9</accession>
<evidence type="ECO:0000313" key="2">
    <source>
        <dbReference type="Proteomes" id="UP000232323"/>
    </source>
</evidence>